<organism evidence="1 2">
    <name type="scientific">Streptococcus thermophilus</name>
    <dbReference type="NCBI Taxonomy" id="1308"/>
    <lineage>
        <taxon>Bacteria</taxon>
        <taxon>Bacillati</taxon>
        <taxon>Bacillota</taxon>
        <taxon>Bacilli</taxon>
        <taxon>Lactobacillales</taxon>
        <taxon>Streptococcaceae</taxon>
        <taxon>Streptococcus</taxon>
    </lineage>
</organism>
<name>A0A8D6UC00_STRTR</name>
<evidence type="ECO:0000313" key="2">
    <source>
        <dbReference type="Proteomes" id="UP000509791"/>
    </source>
</evidence>
<reference evidence="1 2" key="1">
    <citation type="submission" date="2020-06" db="EMBL/GenBank/DDBJ databases">
        <authorList>
            <person name="Chuat V."/>
        </authorList>
    </citation>
    <scope>NUCLEOTIDE SEQUENCE [LARGE SCALE GENOMIC DNA]</scope>
    <source>
        <strain evidence="1">STH_CIRM_998</strain>
    </source>
</reference>
<dbReference type="EMBL" id="LR822027">
    <property type="protein sequence ID" value="CAD0153073.1"/>
    <property type="molecule type" value="Genomic_DNA"/>
</dbReference>
<proteinExistence type="predicted"/>
<sequence>MIKPIKIYGKRKVGFIENNLIKAHKEWVKGFKVFTARSNNIGTELHDDNLNTKIGYPNEIVTETYLVIGGDIDLNLNSARNLSNYLKTKFSRFLISIAKSTQDAPRSTYKFVPMQDFTLYSDIDRSKSITEIDQQLYKKYKLTKDEIYVINTTIVEMD</sequence>
<protein>
    <submittedName>
        <fullName evidence="1">Uncharacterized protein</fullName>
    </submittedName>
</protein>
<gene>
    <name evidence="1" type="ORF">STHERMO_1792</name>
</gene>
<dbReference type="Proteomes" id="UP000509791">
    <property type="component" value="Chromosome"/>
</dbReference>
<accession>A0A8D6UC00</accession>
<dbReference type="AlphaFoldDB" id="A0A8D6UC00"/>
<evidence type="ECO:0000313" key="1">
    <source>
        <dbReference type="EMBL" id="CAD0153073.1"/>
    </source>
</evidence>
<dbReference type="RefSeq" id="WP_179972237.1">
    <property type="nucleotide sequence ID" value="NZ_LR822020.1"/>
</dbReference>